<evidence type="ECO:0008006" key="4">
    <source>
        <dbReference type="Google" id="ProtNLM"/>
    </source>
</evidence>
<name>A0A1F5Z9I5_9BACT</name>
<dbReference type="Proteomes" id="UP000176854">
    <property type="component" value="Unassembled WGS sequence"/>
</dbReference>
<sequence length="196" mass="21799">MPANEVSVNLLGTDGEDSPINRIVNWAITIGRYIMITTEIVVLLAFVSRFSLDRKLTDLNESIEQKKVIIEANRQFEQDFKSLQSDLNQVDDIMKKQVKPLTLLTSVKTLLPPDAYLENLSINNNTVSANVTIGTTDSFAVFINNLQAIGLFEDIQLNEIKKNPLKGIVFQFNATTELPKPAQKPLEAPTSPEATP</sequence>
<evidence type="ECO:0000313" key="3">
    <source>
        <dbReference type="Proteomes" id="UP000176854"/>
    </source>
</evidence>
<keyword evidence="1" id="KW-0472">Membrane</keyword>
<feature type="transmembrane region" description="Helical" evidence="1">
    <location>
        <begin position="23"/>
        <end position="47"/>
    </location>
</feature>
<dbReference type="Pfam" id="PF05137">
    <property type="entry name" value="PilN"/>
    <property type="match status" value="1"/>
</dbReference>
<dbReference type="STRING" id="1798373.A2154_04210"/>
<proteinExistence type="predicted"/>
<dbReference type="AlphaFoldDB" id="A0A1F5Z9I5"/>
<dbReference type="InterPro" id="IPR007813">
    <property type="entry name" value="PilN"/>
</dbReference>
<evidence type="ECO:0000256" key="1">
    <source>
        <dbReference type="SAM" id="Phobius"/>
    </source>
</evidence>
<comment type="caution">
    <text evidence="2">The sequence shown here is derived from an EMBL/GenBank/DDBJ whole genome shotgun (WGS) entry which is preliminary data.</text>
</comment>
<gene>
    <name evidence="2" type="ORF">A2154_04210</name>
</gene>
<keyword evidence="1" id="KW-1133">Transmembrane helix</keyword>
<keyword evidence="1" id="KW-0812">Transmembrane</keyword>
<accession>A0A1F5Z9I5</accession>
<protein>
    <recommendedName>
        <fullName evidence="4">Fimbrial assembly protein</fullName>
    </recommendedName>
</protein>
<evidence type="ECO:0000313" key="2">
    <source>
        <dbReference type="EMBL" id="OGG09015.1"/>
    </source>
</evidence>
<reference evidence="2 3" key="1">
    <citation type="journal article" date="2016" name="Nat. Commun.">
        <title>Thousands of microbial genomes shed light on interconnected biogeochemical processes in an aquifer system.</title>
        <authorList>
            <person name="Anantharaman K."/>
            <person name="Brown C.T."/>
            <person name="Hug L.A."/>
            <person name="Sharon I."/>
            <person name="Castelle C.J."/>
            <person name="Probst A.J."/>
            <person name="Thomas B.C."/>
            <person name="Singh A."/>
            <person name="Wilkins M.J."/>
            <person name="Karaoz U."/>
            <person name="Brodie E.L."/>
            <person name="Williams K.H."/>
            <person name="Hubbard S.S."/>
            <person name="Banfield J.F."/>
        </authorList>
    </citation>
    <scope>NUCLEOTIDE SEQUENCE [LARGE SCALE GENOMIC DNA]</scope>
</reference>
<organism evidence="2 3">
    <name type="scientific">Candidatus Gottesmanbacteria bacterium RBG_16_43_7</name>
    <dbReference type="NCBI Taxonomy" id="1798373"/>
    <lineage>
        <taxon>Bacteria</taxon>
        <taxon>Candidatus Gottesmaniibacteriota</taxon>
    </lineage>
</organism>
<dbReference type="EMBL" id="MFJC01000030">
    <property type="protein sequence ID" value="OGG09015.1"/>
    <property type="molecule type" value="Genomic_DNA"/>
</dbReference>